<dbReference type="GO" id="GO:0020037">
    <property type="term" value="F:heme binding"/>
    <property type="evidence" value="ECO:0007669"/>
    <property type="project" value="InterPro"/>
</dbReference>
<comment type="similarity">
    <text evidence="1">Belongs to the cytochrome P450 family.</text>
</comment>
<evidence type="ECO:0000313" key="2">
    <source>
        <dbReference type="EMBL" id="QSB17574.1"/>
    </source>
</evidence>
<dbReference type="RefSeq" id="WP_338037196.1">
    <property type="nucleotide sequence ID" value="NZ_CP070499.1"/>
</dbReference>
<proteinExistence type="inferred from homology"/>
<dbReference type="Pfam" id="PF00067">
    <property type="entry name" value="p450"/>
    <property type="match status" value="1"/>
</dbReference>
<name>A0A895YI22_9ACTN</name>
<dbReference type="InterPro" id="IPR036396">
    <property type="entry name" value="Cyt_P450_sf"/>
</dbReference>
<dbReference type="KEGG" id="nhy:JQS43_25415"/>
<dbReference type="EMBL" id="CP070499">
    <property type="protein sequence ID" value="QSB17574.1"/>
    <property type="molecule type" value="Genomic_DNA"/>
</dbReference>
<sequence>MREDPAAIAGAIEELLRCYPSSNDGLLRVATRDVVLGTTPVPADAAVLPLVCAASRDPKYFPEPDRIDVDRVADRSIAFGSAPHACPAADLARTVLSVGMGALLARFPGVRLAAPVDDVEHHSNLLPLGIRALPVHL</sequence>
<dbReference type="Gene3D" id="1.10.630.10">
    <property type="entry name" value="Cytochrome P450"/>
    <property type="match status" value="1"/>
</dbReference>
<evidence type="ECO:0000256" key="1">
    <source>
        <dbReference type="ARBA" id="ARBA00010617"/>
    </source>
</evidence>
<accession>A0A895YI22</accession>
<dbReference type="GO" id="GO:0004497">
    <property type="term" value="F:monooxygenase activity"/>
    <property type="evidence" value="ECO:0007669"/>
    <property type="project" value="InterPro"/>
</dbReference>
<dbReference type="PANTHER" id="PTHR46696">
    <property type="entry name" value="P450, PUTATIVE (EUROFUNG)-RELATED"/>
    <property type="match status" value="1"/>
</dbReference>
<evidence type="ECO:0000313" key="3">
    <source>
        <dbReference type="Proteomes" id="UP000662857"/>
    </source>
</evidence>
<dbReference type="InterPro" id="IPR001128">
    <property type="entry name" value="Cyt_P450"/>
</dbReference>
<dbReference type="Proteomes" id="UP000662857">
    <property type="component" value="Chromosome"/>
</dbReference>
<keyword evidence="3" id="KW-1185">Reference proteome</keyword>
<dbReference type="GO" id="GO:0016705">
    <property type="term" value="F:oxidoreductase activity, acting on paired donors, with incorporation or reduction of molecular oxygen"/>
    <property type="evidence" value="ECO:0007669"/>
    <property type="project" value="InterPro"/>
</dbReference>
<organism evidence="2 3">
    <name type="scientific">Natronosporangium hydrolyticum</name>
    <dbReference type="NCBI Taxonomy" id="2811111"/>
    <lineage>
        <taxon>Bacteria</taxon>
        <taxon>Bacillati</taxon>
        <taxon>Actinomycetota</taxon>
        <taxon>Actinomycetes</taxon>
        <taxon>Micromonosporales</taxon>
        <taxon>Micromonosporaceae</taxon>
        <taxon>Natronosporangium</taxon>
    </lineage>
</organism>
<dbReference type="PRINTS" id="PR00359">
    <property type="entry name" value="BP450"/>
</dbReference>
<dbReference type="AlphaFoldDB" id="A0A895YI22"/>
<dbReference type="InterPro" id="IPR002397">
    <property type="entry name" value="Cyt_P450_B"/>
</dbReference>
<protein>
    <submittedName>
        <fullName evidence="2">Cytochrome P450</fullName>
    </submittedName>
</protein>
<gene>
    <name evidence="2" type="ORF">JQS43_25415</name>
</gene>
<reference evidence="2" key="1">
    <citation type="submission" date="2021-02" db="EMBL/GenBank/DDBJ databases">
        <title>Natrosporangium hydrolyticum gen. nov., sp. nov, a haloalkaliphilic actinobacterium from a soda solonchak soil.</title>
        <authorList>
            <person name="Sorokin D.Y."/>
            <person name="Khijniak T.V."/>
            <person name="Zakharycheva A.P."/>
            <person name="Boueva O.V."/>
            <person name="Ariskina E.V."/>
            <person name="Hahnke R.L."/>
            <person name="Bunk B."/>
            <person name="Sproer C."/>
            <person name="Schumann P."/>
            <person name="Evtushenko L.I."/>
            <person name="Kublanov I.V."/>
        </authorList>
    </citation>
    <scope>NUCLEOTIDE SEQUENCE</scope>
    <source>
        <strain evidence="2">DSM 106523</strain>
    </source>
</reference>
<dbReference type="PANTHER" id="PTHR46696:SF6">
    <property type="entry name" value="P450, PUTATIVE (EUROFUNG)-RELATED"/>
    <property type="match status" value="1"/>
</dbReference>
<dbReference type="SUPFAM" id="SSF48264">
    <property type="entry name" value="Cytochrome P450"/>
    <property type="match status" value="1"/>
</dbReference>
<dbReference type="GO" id="GO:0005506">
    <property type="term" value="F:iron ion binding"/>
    <property type="evidence" value="ECO:0007669"/>
    <property type="project" value="InterPro"/>
</dbReference>